<dbReference type="EMBL" id="REGN01005720">
    <property type="protein sequence ID" value="RNA12324.1"/>
    <property type="molecule type" value="Genomic_DNA"/>
</dbReference>
<organism evidence="1 2">
    <name type="scientific">Brachionus plicatilis</name>
    <name type="common">Marine rotifer</name>
    <name type="synonym">Brachionus muelleri</name>
    <dbReference type="NCBI Taxonomy" id="10195"/>
    <lineage>
        <taxon>Eukaryota</taxon>
        <taxon>Metazoa</taxon>
        <taxon>Spiralia</taxon>
        <taxon>Gnathifera</taxon>
        <taxon>Rotifera</taxon>
        <taxon>Eurotatoria</taxon>
        <taxon>Monogononta</taxon>
        <taxon>Pseudotrocha</taxon>
        <taxon>Ploima</taxon>
        <taxon>Brachionidae</taxon>
        <taxon>Brachionus</taxon>
    </lineage>
</organism>
<dbReference type="AlphaFoldDB" id="A0A3M7QMM1"/>
<evidence type="ECO:0000313" key="1">
    <source>
        <dbReference type="EMBL" id="RNA12324.1"/>
    </source>
</evidence>
<sequence length="71" mass="8807">MKIRKRLQWSKNKLSSEFLFNKVEYLLEGLNYIVFKTIRTTLNNNFISKMKHENFFYCLKIFENYIIYNVK</sequence>
<protein>
    <submittedName>
        <fullName evidence="1">Uncharacterized protein</fullName>
    </submittedName>
</protein>
<gene>
    <name evidence="1" type="ORF">BpHYR1_016579</name>
</gene>
<name>A0A3M7QMM1_BRAPC</name>
<keyword evidence="2" id="KW-1185">Reference proteome</keyword>
<proteinExistence type="predicted"/>
<comment type="caution">
    <text evidence="1">The sequence shown here is derived from an EMBL/GenBank/DDBJ whole genome shotgun (WGS) entry which is preliminary data.</text>
</comment>
<accession>A0A3M7QMM1</accession>
<reference evidence="1 2" key="1">
    <citation type="journal article" date="2018" name="Sci. Rep.">
        <title>Genomic signatures of local adaptation to the degree of environmental predictability in rotifers.</title>
        <authorList>
            <person name="Franch-Gras L."/>
            <person name="Hahn C."/>
            <person name="Garcia-Roger E.M."/>
            <person name="Carmona M.J."/>
            <person name="Serra M."/>
            <person name="Gomez A."/>
        </authorList>
    </citation>
    <scope>NUCLEOTIDE SEQUENCE [LARGE SCALE GENOMIC DNA]</scope>
    <source>
        <strain evidence="1">HYR1</strain>
    </source>
</reference>
<evidence type="ECO:0000313" key="2">
    <source>
        <dbReference type="Proteomes" id="UP000276133"/>
    </source>
</evidence>
<dbReference type="Proteomes" id="UP000276133">
    <property type="component" value="Unassembled WGS sequence"/>
</dbReference>